<name>A0A7S3VAB6_9STRA</name>
<evidence type="ECO:0000256" key="1">
    <source>
        <dbReference type="SAM" id="Coils"/>
    </source>
</evidence>
<evidence type="ECO:0000313" key="4">
    <source>
        <dbReference type="EMBL" id="CAE0467160.1"/>
    </source>
</evidence>
<accession>A0A7S3VAB6</accession>
<feature type="compositionally biased region" description="Low complexity" evidence="2">
    <location>
        <begin position="205"/>
        <end position="214"/>
    </location>
</feature>
<evidence type="ECO:0000256" key="3">
    <source>
        <dbReference type="SAM" id="SignalP"/>
    </source>
</evidence>
<feature type="chain" id="PRO_5030541035" evidence="3">
    <location>
        <begin position="22"/>
        <end position="364"/>
    </location>
</feature>
<feature type="coiled-coil region" evidence="1">
    <location>
        <begin position="307"/>
        <end position="337"/>
    </location>
</feature>
<sequence length="364" mass="39731">MKGFIVFTWCIVHIHTCTVDGFSLFHSRSRSRSRSSAVSLSTDVRVVGTTCSKNNEMKMQMKTASGANANANANVNVNVNVNSSANINTNPAARTSRRHVISRTIPTLAAILVTTISCSPLKAVAKVDVSGLRMEGSTKITSAPAPSLVSPPPPKPSNPNNIIELAGVQYTPAAMILELAEQTASMEGMMRASAADIEEVDESGDSNSDSNSNSNKKRPKKLKKERIDAGARGEGPGVISRNDLSLSIRYMVKNSKAEKIAPFAAMTLNSIPSYLVIDDSNSNSNASFSFNKANNNKNATSNIDMTLEDYLMVAQKYERAREELRLEFEKMTKEEQEEGKIIVRAIRRRDQERMAIQLGIRADE</sequence>
<dbReference type="AlphaFoldDB" id="A0A7S3VAB6"/>
<proteinExistence type="predicted"/>
<organism evidence="4">
    <name type="scientific">Chaetoceros debilis</name>
    <dbReference type="NCBI Taxonomy" id="122233"/>
    <lineage>
        <taxon>Eukaryota</taxon>
        <taxon>Sar</taxon>
        <taxon>Stramenopiles</taxon>
        <taxon>Ochrophyta</taxon>
        <taxon>Bacillariophyta</taxon>
        <taxon>Coscinodiscophyceae</taxon>
        <taxon>Chaetocerotophycidae</taxon>
        <taxon>Chaetocerotales</taxon>
        <taxon>Chaetocerotaceae</taxon>
        <taxon>Chaetoceros</taxon>
    </lineage>
</organism>
<evidence type="ECO:0000256" key="2">
    <source>
        <dbReference type="SAM" id="MobiDB-lite"/>
    </source>
</evidence>
<feature type="region of interest" description="Disordered" evidence="2">
    <location>
        <begin position="197"/>
        <end position="236"/>
    </location>
</feature>
<protein>
    <submittedName>
        <fullName evidence="4">Uncharacterized protein</fullName>
    </submittedName>
</protein>
<gene>
    <name evidence="4" type="ORF">CDEB00056_LOCUS12012</name>
</gene>
<keyword evidence="1" id="KW-0175">Coiled coil</keyword>
<keyword evidence="3" id="KW-0732">Signal</keyword>
<feature type="compositionally biased region" description="Basic residues" evidence="2">
    <location>
        <begin position="215"/>
        <end position="224"/>
    </location>
</feature>
<reference evidence="4" key="1">
    <citation type="submission" date="2021-01" db="EMBL/GenBank/DDBJ databases">
        <authorList>
            <person name="Corre E."/>
            <person name="Pelletier E."/>
            <person name="Niang G."/>
            <person name="Scheremetjew M."/>
            <person name="Finn R."/>
            <person name="Kale V."/>
            <person name="Holt S."/>
            <person name="Cochrane G."/>
            <person name="Meng A."/>
            <person name="Brown T."/>
            <person name="Cohen L."/>
        </authorList>
    </citation>
    <scope>NUCLEOTIDE SEQUENCE</scope>
    <source>
        <strain evidence="4">MM31A-1</strain>
    </source>
</reference>
<feature type="region of interest" description="Disordered" evidence="2">
    <location>
        <begin position="141"/>
        <end position="161"/>
    </location>
</feature>
<dbReference type="EMBL" id="HBIO01015571">
    <property type="protein sequence ID" value="CAE0467160.1"/>
    <property type="molecule type" value="Transcribed_RNA"/>
</dbReference>
<feature type="signal peptide" evidence="3">
    <location>
        <begin position="1"/>
        <end position="21"/>
    </location>
</feature>